<proteinExistence type="predicted"/>
<protein>
    <submittedName>
        <fullName evidence="1">RCG61729</fullName>
    </submittedName>
</protein>
<dbReference type="EMBL" id="CH473947">
    <property type="protein sequence ID" value="EDM03359.1"/>
    <property type="molecule type" value="Genomic_DNA"/>
</dbReference>
<evidence type="ECO:0000313" key="2">
    <source>
        <dbReference type="Proteomes" id="UP000234681"/>
    </source>
</evidence>
<sequence length="71" mass="8086">MIVVMLETFGQINLLENKTTYLALKLLTVSEILQCSFFITLVCEPKIFILSGEEDFQFINFIFMASDSAIV</sequence>
<gene>
    <name evidence="1" type="ORF">rCG_61729</name>
</gene>
<reference evidence="2" key="1">
    <citation type="submission" date="2005-09" db="EMBL/GenBank/DDBJ databases">
        <authorList>
            <person name="Mural R.J."/>
            <person name="Li P.W."/>
            <person name="Adams M.D."/>
            <person name="Amanatides P.G."/>
            <person name="Baden-Tillson H."/>
            <person name="Barnstead M."/>
            <person name="Chin S.H."/>
            <person name="Dew I."/>
            <person name="Evans C.A."/>
            <person name="Ferriera S."/>
            <person name="Flanigan M."/>
            <person name="Fosler C."/>
            <person name="Glodek A."/>
            <person name="Gu Z."/>
            <person name="Holt R.A."/>
            <person name="Jennings D."/>
            <person name="Kraft C.L."/>
            <person name="Lu F."/>
            <person name="Nguyen T."/>
            <person name="Nusskern D.R."/>
            <person name="Pfannkoch C.M."/>
            <person name="Sitter C."/>
            <person name="Sutton G.G."/>
            <person name="Venter J.C."/>
            <person name="Wang Z."/>
            <person name="Woodage T."/>
            <person name="Zheng X.H."/>
            <person name="Zhong F."/>
        </authorList>
    </citation>
    <scope>NUCLEOTIDE SEQUENCE [LARGE SCALE GENOMIC DNA]</scope>
    <source>
        <strain>BN</strain>
        <strain evidence="2">Sprague-Dawley</strain>
    </source>
</reference>
<dbReference type="AlphaFoldDB" id="A6HBF4"/>
<accession>A6HBF4</accession>
<dbReference type="Proteomes" id="UP000234681">
    <property type="component" value="Chromosome 6"/>
</dbReference>
<name>A6HBF4_RAT</name>
<evidence type="ECO:0000313" key="1">
    <source>
        <dbReference type="EMBL" id="EDM03359.1"/>
    </source>
</evidence>
<organism evidence="1 2">
    <name type="scientific">Rattus norvegicus</name>
    <name type="common">Rat</name>
    <dbReference type="NCBI Taxonomy" id="10116"/>
    <lineage>
        <taxon>Eukaryota</taxon>
        <taxon>Metazoa</taxon>
        <taxon>Chordata</taxon>
        <taxon>Craniata</taxon>
        <taxon>Vertebrata</taxon>
        <taxon>Euteleostomi</taxon>
        <taxon>Mammalia</taxon>
        <taxon>Eutheria</taxon>
        <taxon>Euarchontoglires</taxon>
        <taxon>Glires</taxon>
        <taxon>Rodentia</taxon>
        <taxon>Myomorpha</taxon>
        <taxon>Muroidea</taxon>
        <taxon>Muridae</taxon>
        <taxon>Murinae</taxon>
        <taxon>Rattus</taxon>
    </lineage>
</organism>